<keyword evidence="4" id="KW-0464">Manganese</keyword>
<dbReference type="InterPro" id="IPR005925">
    <property type="entry name" value="Agmatinase-rel"/>
</dbReference>
<feature type="binding site" evidence="4">
    <location>
        <position position="165"/>
    </location>
    <ligand>
        <name>Mn(2+)</name>
        <dbReference type="ChEBI" id="CHEBI:29035"/>
        <label>1</label>
    </ligand>
</feature>
<dbReference type="EMBL" id="CP069370">
    <property type="protein sequence ID" value="QYZ70818.1"/>
    <property type="molecule type" value="Genomic_DNA"/>
</dbReference>
<dbReference type="PROSITE" id="PS01053">
    <property type="entry name" value="ARGINASE_1"/>
    <property type="match status" value="1"/>
</dbReference>
<dbReference type="NCBIfam" id="NF002564">
    <property type="entry name" value="PRK02190.1"/>
    <property type="match status" value="1"/>
</dbReference>
<dbReference type="PANTHER" id="PTHR11358:SF26">
    <property type="entry name" value="GUANIDINO ACID HYDROLASE, MITOCHONDRIAL"/>
    <property type="match status" value="1"/>
</dbReference>
<keyword evidence="3 5" id="KW-0378">Hydrolase</keyword>
<feature type="binding site" evidence="4">
    <location>
        <position position="245"/>
    </location>
    <ligand>
        <name>Mn(2+)</name>
        <dbReference type="ChEBI" id="CHEBI:29035"/>
        <label>1</label>
    </ligand>
</feature>
<organism evidence="6 7">
    <name type="scientific">Neotabrizicola shimadae</name>
    <dbReference type="NCBI Taxonomy" id="2807096"/>
    <lineage>
        <taxon>Bacteria</taxon>
        <taxon>Pseudomonadati</taxon>
        <taxon>Pseudomonadota</taxon>
        <taxon>Alphaproteobacteria</taxon>
        <taxon>Rhodobacterales</taxon>
        <taxon>Paracoccaceae</taxon>
        <taxon>Neotabrizicola</taxon>
    </lineage>
</organism>
<dbReference type="RefSeq" id="WP_220663035.1">
    <property type="nucleotide sequence ID" value="NZ_CP069370.1"/>
</dbReference>
<evidence type="ECO:0000256" key="3">
    <source>
        <dbReference type="ARBA" id="ARBA00022801"/>
    </source>
</evidence>
<evidence type="ECO:0000256" key="5">
    <source>
        <dbReference type="RuleBase" id="RU003684"/>
    </source>
</evidence>
<dbReference type="AlphaFoldDB" id="A0A8G0ZVB1"/>
<feature type="binding site" evidence="4">
    <location>
        <position position="161"/>
    </location>
    <ligand>
        <name>Mn(2+)</name>
        <dbReference type="ChEBI" id="CHEBI:29035"/>
        <label>1</label>
    </ligand>
</feature>
<protein>
    <submittedName>
        <fullName evidence="6">Agmatinase</fullName>
        <ecNumber evidence="6">3.5.3.11</ecNumber>
    </submittedName>
</protein>
<dbReference type="Gene3D" id="3.40.800.10">
    <property type="entry name" value="Ureohydrolase domain"/>
    <property type="match status" value="1"/>
</dbReference>
<dbReference type="InterPro" id="IPR006035">
    <property type="entry name" value="Ureohydrolase"/>
</dbReference>
<dbReference type="CDD" id="cd11592">
    <property type="entry name" value="Agmatinase_PAH"/>
    <property type="match status" value="1"/>
</dbReference>
<comment type="cofactor">
    <cofactor evidence="4">
        <name>Mn(2+)</name>
        <dbReference type="ChEBI" id="CHEBI:29035"/>
    </cofactor>
    <text evidence="4">Binds 2 manganese ions per subunit.</text>
</comment>
<feature type="binding site" evidence="4">
    <location>
        <position position="247"/>
    </location>
    <ligand>
        <name>Mn(2+)</name>
        <dbReference type="ChEBI" id="CHEBI:29035"/>
        <label>1</label>
    </ligand>
</feature>
<keyword evidence="7" id="KW-1185">Reference proteome</keyword>
<gene>
    <name evidence="6" type="primary">speB</name>
    <name evidence="6" type="ORF">JO391_04695</name>
</gene>
<dbReference type="NCBIfam" id="TIGR01230">
    <property type="entry name" value="agmatinase"/>
    <property type="match status" value="1"/>
</dbReference>
<dbReference type="PIRSF" id="PIRSF036979">
    <property type="entry name" value="Arginase"/>
    <property type="match status" value="1"/>
</dbReference>
<name>A0A8G0ZVB1_9RHOB</name>
<comment type="similarity">
    <text evidence="1">Belongs to the arginase family. Agmatinase subfamily.</text>
</comment>
<dbReference type="Proteomes" id="UP000826300">
    <property type="component" value="Chromosome"/>
</dbReference>
<dbReference type="InterPro" id="IPR023696">
    <property type="entry name" value="Ureohydrolase_dom_sf"/>
</dbReference>
<feature type="binding site" evidence="4">
    <location>
        <position position="138"/>
    </location>
    <ligand>
        <name>Mn(2+)</name>
        <dbReference type="ChEBI" id="CHEBI:29035"/>
        <label>1</label>
    </ligand>
</feature>
<sequence length="325" mass="35034">MGKDVGQPLTDAAFRRNDLKGSTFEASYAGTLSFMRRKYTRDLTGVDVAVTGIPLDITVSNRPGTRFGPEAIRRATAQHAWGPVWPWRFDPFDTLACVDYGDCEWDWGSPQTIPDAITAHVASVLSAGATTLNLGGDHFTTYPTLRAYAAKYGPLGIVQFDAHRDVEEGDDGRLDHGSMFAYAVREGLIDPSRSVQVGIRTCFRGEQSHGITILHADRVHEMGAEAVAQVIRETLGDGPSYLTFDIDCLDPATAPGTGTPVPGGLTSYQALAILRALKGVDFTGMDVVEVSPPYDHAEMTSNAAAMIAIEMLCLKAWAQGARPDV</sequence>
<reference evidence="6" key="1">
    <citation type="submission" date="2021-02" db="EMBL/GenBank/DDBJ databases">
        <title>Rhodobacter shimadae sp. nov., an aerobic anoxygenic phototrophic bacterium isolated from a hot spring.</title>
        <authorList>
            <person name="Muramatsu S."/>
            <person name="Haruta S."/>
            <person name="Hirose S."/>
            <person name="Hanada S."/>
        </authorList>
    </citation>
    <scope>NUCLEOTIDE SEQUENCE</scope>
    <source>
        <strain evidence="6">N10</strain>
    </source>
</reference>
<dbReference type="PROSITE" id="PS51409">
    <property type="entry name" value="ARGINASE_2"/>
    <property type="match status" value="1"/>
</dbReference>
<evidence type="ECO:0000256" key="1">
    <source>
        <dbReference type="ARBA" id="ARBA00009227"/>
    </source>
</evidence>
<evidence type="ECO:0000256" key="4">
    <source>
        <dbReference type="PIRSR" id="PIRSR036979-1"/>
    </source>
</evidence>
<dbReference type="EC" id="3.5.3.11" evidence="6"/>
<feature type="binding site" evidence="4">
    <location>
        <position position="163"/>
    </location>
    <ligand>
        <name>Mn(2+)</name>
        <dbReference type="ChEBI" id="CHEBI:29035"/>
        <label>1</label>
    </ligand>
</feature>
<dbReference type="GO" id="GO:0008783">
    <property type="term" value="F:agmatinase activity"/>
    <property type="evidence" value="ECO:0007669"/>
    <property type="project" value="UniProtKB-EC"/>
</dbReference>
<accession>A0A8G0ZVB1</accession>
<evidence type="ECO:0000313" key="6">
    <source>
        <dbReference type="EMBL" id="QYZ70818.1"/>
    </source>
</evidence>
<dbReference type="KEGG" id="nsm:JO391_04695"/>
<dbReference type="GO" id="GO:0046872">
    <property type="term" value="F:metal ion binding"/>
    <property type="evidence" value="ECO:0007669"/>
    <property type="project" value="UniProtKB-KW"/>
</dbReference>
<proteinExistence type="inferred from homology"/>
<evidence type="ECO:0000313" key="7">
    <source>
        <dbReference type="Proteomes" id="UP000826300"/>
    </source>
</evidence>
<dbReference type="GO" id="GO:0033389">
    <property type="term" value="P:putrescine biosynthetic process from arginine, via agmatine"/>
    <property type="evidence" value="ECO:0007669"/>
    <property type="project" value="TreeGrafter"/>
</dbReference>
<dbReference type="InterPro" id="IPR020855">
    <property type="entry name" value="Ureohydrolase_Mn_BS"/>
</dbReference>
<keyword evidence="2 4" id="KW-0479">Metal-binding</keyword>
<dbReference type="SUPFAM" id="SSF52768">
    <property type="entry name" value="Arginase/deacetylase"/>
    <property type="match status" value="1"/>
</dbReference>
<dbReference type="PANTHER" id="PTHR11358">
    <property type="entry name" value="ARGINASE/AGMATINASE"/>
    <property type="match status" value="1"/>
</dbReference>
<dbReference type="Pfam" id="PF00491">
    <property type="entry name" value="Arginase"/>
    <property type="match status" value="1"/>
</dbReference>
<evidence type="ECO:0000256" key="2">
    <source>
        <dbReference type="ARBA" id="ARBA00022723"/>
    </source>
</evidence>